<organism evidence="6 7">
    <name type="scientific">Paenibacillus mucilaginosus (strain KNP414)</name>
    <dbReference type="NCBI Taxonomy" id="1036673"/>
    <lineage>
        <taxon>Bacteria</taxon>
        <taxon>Bacillati</taxon>
        <taxon>Bacillota</taxon>
        <taxon>Bacilli</taxon>
        <taxon>Bacillales</taxon>
        <taxon>Paenibacillaceae</taxon>
        <taxon>Paenibacillus</taxon>
    </lineage>
</organism>
<dbReference type="RefSeq" id="WP_013920477.1">
    <property type="nucleotide sequence ID" value="NC_015690.1"/>
</dbReference>
<protein>
    <recommendedName>
        <fullName evidence="8">CvpA family protein</fullName>
    </recommendedName>
</protein>
<reference evidence="6 7" key="2">
    <citation type="journal article" date="2013" name="Genome Announc.">
        <title>Genome Sequence of Growth-Improving Paenibacillus mucilaginosus Strain KNP414.</title>
        <authorList>
            <person name="Lu J.J."/>
            <person name="Wang J.F."/>
            <person name="Hu X.F."/>
        </authorList>
    </citation>
    <scope>NUCLEOTIDE SEQUENCE [LARGE SCALE GENOMIC DNA]</scope>
    <source>
        <strain evidence="6 7">KNP414</strain>
    </source>
</reference>
<evidence type="ECO:0000313" key="7">
    <source>
        <dbReference type="Proteomes" id="UP000006620"/>
    </source>
</evidence>
<dbReference type="Proteomes" id="UP000006620">
    <property type="component" value="Chromosome"/>
</dbReference>
<evidence type="ECO:0000256" key="4">
    <source>
        <dbReference type="ARBA" id="ARBA00023136"/>
    </source>
</evidence>
<dbReference type="GO" id="GO:0009403">
    <property type="term" value="P:toxin biosynthetic process"/>
    <property type="evidence" value="ECO:0007669"/>
    <property type="project" value="InterPro"/>
</dbReference>
<evidence type="ECO:0000256" key="3">
    <source>
        <dbReference type="ARBA" id="ARBA00022989"/>
    </source>
</evidence>
<evidence type="ECO:0000313" key="6">
    <source>
        <dbReference type="EMBL" id="AEI45333.1"/>
    </source>
</evidence>
<evidence type="ECO:0000256" key="1">
    <source>
        <dbReference type="ARBA" id="ARBA00004141"/>
    </source>
</evidence>
<sequence>MPAPLALWNGLDWALLVIAAAGAALGFSRGIVGQLVSVTGFVLGCLAAFTFYDETAPFVRGVLALAGMEAWQSPSGLLAPGSRLETYVCNALAFGLLLFGVKLACSIAGRMLGWLAAVPGLKQLNQLSGALLGLAEAGLLLILALHVMTVTPAEPVQRLVKTSVTAPYILEQMPALTGHLRELWERSRQEERRAAAVRRTG</sequence>
<evidence type="ECO:0000256" key="2">
    <source>
        <dbReference type="ARBA" id="ARBA00022692"/>
    </source>
</evidence>
<keyword evidence="4 5" id="KW-0472">Membrane</keyword>
<feature type="transmembrane region" description="Helical" evidence="5">
    <location>
        <begin position="129"/>
        <end position="151"/>
    </location>
</feature>
<keyword evidence="2 5" id="KW-0812">Transmembrane</keyword>
<evidence type="ECO:0008006" key="8">
    <source>
        <dbReference type="Google" id="ProtNLM"/>
    </source>
</evidence>
<dbReference type="KEGG" id="pms:KNP414_06814"/>
<feature type="transmembrane region" description="Helical" evidence="5">
    <location>
        <begin position="32"/>
        <end position="52"/>
    </location>
</feature>
<dbReference type="PATRIC" id="fig|1036673.3.peg.6361"/>
<dbReference type="InterPro" id="IPR003825">
    <property type="entry name" value="Colicin-V_CvpA"/>
</dbReference>
<dbReference type="GO" id="GO:0016020">
    <property type="term" value="C:membrane"/>
    <property type="evidence" value="ECO:0007669"/>
    <property type="project" value="UniProtKB-SubCell"/>
</dbReference>
<dbReference type="PANTHER" id="PTHR37306">
    <property type="entry name" value="COLICIN V PRODUCTION PROTEIN"/>
    <property type="match status" value="1"/>
</dbReference>
<dbReference type="AlphaFoldDB" id="F8FEL6"/>
<dbReference type="Pfam" id="PF02674">
    <property type="entry name" value="Colicin_V"/>
    <property type="match status" value="1"/>
</dbReference>
<evidence type="ECO:0000256" key="5">
    <source>
        <dbReference type="SAM" id="Phobius"/>
    </source>
</evidence>
<dbReference type="PANTHER" id="PTHR37306:SF1">
    <property type="entry name" value="COLICIN V PRODUCTION PROTEIN"/>
    <property type="match status" value="1"/>
</dbReference>
<gene>
    <name evidence="6" type="ordered locus">KNP414_06814</name>
</gene>
<proteinExistence type="predicted"/>
<feature type="transmembrane region" description="Helical" evidence="5">
    <location>
        <begin position="91"/>
        <end position="117"/>
    </location>
</feature>
<keyword evidence="3 5" id="KW-1133">Transmembrane helix</keyword>
<feature type="transmembrane region" description="Helical" evidence="5">
    <location>
        <begin position="6"/>
        <end position="25"/>
    </location>
</feature>
<comment type="subcellular location">
    <subcellularLocation>
        <location evidence="1">Membrane</location>
        <topology evidence="1">Multi-pass membrane protein</topology>
    </subcellularLocation>
</comment>
<name>F8FEL6_PAEMK</name>
<reference evidence="7" key="1">
    <citation type="submission" date="2011-06" db="EMBL/GenBank/DDBJ databases">
        <title>Complete genome sequence of Paenibacillus mucilaginosus KNP414.</title>
        <authorList>
            <person name="Wang J."/>
            <person name="Hu S."/>
            <person name="Hu X."/>
            <person name="Zhang B."/>
            <person name="Dong D."/>
            <person name="Zhang S."/>
            <person name="Zhao K."/>
            <person name="Wu D."/>
        </authorList>
    </citation>
    <scope>NUCLEOTIDE SEQUENCE [LARGE SCALE GENOMIC DNA]</scope>
    <source>
        <strain evidence="7">KNP414</strain>
    </source>
</reference>
<dbReference type="EMBL" id="CP002869">
    <property type="protein sequence ID" value="AEI45333.1"/>
    <property type="molecule type" value="Genomic_DNA"/>
</dbReference>
<dbReference type="HOGENOM" id="CLU_092720_3_0_9"/>
<accession>F8FEL6</accession>